<accession>A0A074ZUN4</accession>
<name>A0A074ZUN4_OPIVI</name>
<evidence type="ECO:0000313" key="1">
    <source>
        <dbReference type="EMBL" id="KER30841.1"/>
    </source>
</evidence>
<dbReference type="KEGG" id="ovi:T265_02777"/>
<sequence length="94" mass="10770">MCELNWRDDREEDRLRKANIAHSTLMLVSKTDQPYAEPVVESRSGCGQVKTIEESTIYDLAEKYVIPISFVLKPSAYLDQDPETRLIPIVNSNK</sequence>
<evidence type="ECO:0000313" key="2">
    <source>
        <dbReference type="Proteomes" id="UP000054324"/>
    </source>
</evidence>
<protein>
    <submittedName>
        <fullName evidence="1">Uncharacterized protein</fullName>
    </submittedName>
</protein>
<dbReference type="GeneID" id="20316965"/>
<proteinExistence type="predicted"/>
<dbReference type="Proteomes" id="UP000054324">
    <property type="component" value="Unassembled WGS sequence"/>
</dbReference>
<dbReference type="CTD" id="20316965"/>
<reference evidence="1 2" key="1">
    <citation type="submission" date="2013-11" db="EMBL/GenBank/DDBJ databases">
        <title>Opisthorchis viverrini - life in the bile duct.</title>
        <authorList>
            <person name="Young N.D."/>
            <person name="Nagarajan N."/>
            <person name="Lin S.J."/>
            <person name="Korhonen P.K."/>
            <person name="Jex A.R."/>
            <person name="Hall R.S."/>
            <person name="Safavi-Hemami H."/>
            <person name="Kaewkong W."/>
            <person name="Bertrand D."/>
            <person name="Gao S."/>
            <person name="Seet Q."/>
            <person name="Wongkham S."/>
            <person name="Teh B.T."/>
            <person name="Wongkham C."/>
            <person name="Intapan P.M."/>
            <person name="Maleewong W."/>
            <person name="Yang X."/>
            <person name="Hu M."/>
            <person name="Wang Z."/>
            <person name="Hofmann A."/>
            <person name="Sternberg P.W."/>
            <person name="Tan P."/>
            <person name="Wang J."/>
            <person name="Gasser R.B."/>
        </authorList>
    </citation>
    <scope>NUCLEOTIDE SEQUENCE [LARGE SCALE GENOMIC DNA]</scope>
</reference>
<gene>
    <name evidence="1" type="ORF">T265_02777</name>
</gene>
<dbReference type="AlphaFoldDB" id="A0A074ZUN4"/>
<dbReference type="EMBL" id="KL596654">
    <property type="protein sequence ID" value="KER30841.1"/>
    <property type="molecule type" value="Genomic_DNA"/>
</dbReference>
<keyword evidence="2" id="KW-1185">Reference proteome</keyword>
<organism evidence="1 2">
    <name type="scientific">Opisthorchis viverrini</name>
    <name type="common">Southeast Asian liver fluke</name>
    <dbReference type="NCBI Taxonomy" id="6198"/>
    <lineage>
        <taxon>Eukaryota</taxon>
        <taxon>Metazoa</taxon>
        <taxon>Spiralia</taxon>
        <taxon>Lophotrochozoa</taxon>
        <taxon>Platyhelminthes</taxon>
        <taxon>Trematoda</taxon>
        <taxon>Digenea</taxon>
        <taxon>Opisthorchiida</taxon>
        <taxon>Opisthorchiata</taxon>
        <taxon>Opisthorchiidae</taxon>
        <taxon>Opisthorchis</taxon>
    </lineage>
</organism>
<dbReference type="RefSeq" id="XP_009165366.1">
    <property type="nucleotide sequence ID" value="XM_009167102.1"/>
</dbReference>